<evidence type="ECO:0000313" key="1">
    <source>
        <dbReference type="EMBL" id="PWJ74538.1"/>
    </source>
</evidence>
<comment type="caution">
    <text evidence="1">The sequence shown here is derived from an EMBL/GenBank/DDBJ whole genome shotgun (WGS) entry which is preliminary data.</text>
</comment>
<organism evidence="1 2">
    <name type="scientific">Enterobacter agglomerans</name>
    <name type="common">Erwinia herbicola</name>
    <name type="synonym">Pantoea agglomerans</name>
    <dbReference type="NCBI Taxonomy" id="549"/>
    <lineage>
        <taxon>Bacteria</taxon>
        <taxon>Pseudomonadati</taxon>
        <taxon>Pseudomonadota</taxon>
        <taxon>Gammaproteobacteria</taxon>
        <taxon>Enterobacterales</taxon>
        <taxon>Erwiniaceae</taxon>
        <taxon>Pantoea</taxon>
        <taxon>Pantoea agglomerans group</taxon>
    </lineage>
</organism>
<accession>A0ABD6XK79</accession>
<dbReference type="Proteomes" id="UP000245996">
    <property type="component" value="Unassembled WGS sequence"/>
</dbReference>
<gene>
    <name evidence="1" type="ORF">C7430_11560</name>
</gene>
<sequence>MRRTALCQKRTFKKAGLPFFIGHSVSLLARKELNLPLGAGDAANVSHSISWRITFEPKKMIAPAKE</sequence>
<proteinExistence type="predicted"/>
<protein>
    <submittedName>
        <fullName evidence="1">Uncharacterized protein</fullName>
    </submittedName>
</protein>
<name>A0ABD6XK79_ENTAG</name>
<dbReference type="AlphaFoldDB" id="A0ABD6XK79"/>
<evidence type="ECO:0000313" key="2">
    <source>
        <dbReference type="Proteomes" id="UP000245996"/>
    </source>
</evidence>
<dbReference type="EMBL" id="QGHE01000015">
    <property type="protein sequence ID" value="PWJ74538.1"/>
    <property type="molecule type" value="Genomic_DNA"/>
</dbReference>
<dbReference type="RefSeq" id="WP_109653990.1">
    <property type="nucleotide sequence ID" value="NZ_JBBJPS010000019.1"/>
</dbReference>
<reference evidence="1 2" key="1">
    <citation type="submission" date="2018-05" db="EMBL/GenBank/DDBJ databases">
        <title>Genomic Encyclopedia of Type Strains, Phase IV (KMG-V): Genome sequencing to study the core and pangenomes of soil and plant-associated prokaryotes.</title>
        <authorList>
            <person name="Whitman W."/>
        </authorList>
    </citation>
    <scope>NUCLEOTIDE SEQUENCE [LARGE SCALE GENOMIC DNA]</scope>
    <source>
        <strain evidence="1 2">PNG 92-11</strain>
    </source>
</reference>